<dbReference type="CDD" id="cd04301">
    <property type="entry name" value="NAT_SF"/>
    <property type="match status" value="1"/>
</dbReference>
<reference evidence="4" key="1">
    <citation type="submission" date="2023-03" db="EMBL/GenBank/DDBJ databases">
        <title>Actinorhabdospora filicis NBRC 111898.</title>
        <authorList>
            <person name="Ichikawa N."/>
            <person name="Sato H."/>
            <person name="Tonouchi N."/>
        </authorList>
    </citation>
    <scope>NUCLEOTIDE SEQUENCE</scope>
    <source>
        <strain evidence="4">NBRC 111898</strain>
    </source>
</reference>
<dbReference type="InterPro" id="IPR050832">
    <property type="entry name" value="Bact_Acetyltransf"/>
</dbReference>
<sequence length="339" mass="37117">MRIEPLHVHDDSVAMDVFALESAHKRHDLPEYAELFPEVAIARYRADMPGSDIERWGIRVDGELAGFAELTLPTIENLQNAHVEGFVHPSLRRRGIATALYAHCVSRAQAMGRTKLSSFIEAPAPDGVEHADGAGVLFLERAGLRRVLDEVRRRLDLGSLDTTALAKLRADAEAAAEGYRLVSWTGPAAGELAEGLAYLEGRLIQDAPTGELEWEPEKYDADRWRATEAMTAARLRTQHTTAALAPGGEVVAWTGLLVAARPRTDAYQITTIVDPAHRGRRLGTLVKLANLDHARAAEPELARVYTYNAADNTHMIAVNEAMGFKIAHLGVNFQGDIPK</sequence>
<dbReference type="PANTHER" id="PTHR43877">
    <property type="entry name" value="AMINOALKYLPHOSPHONATE N-ACETYLTRANSFERASE-RELATED-RELATED"/>
    <property type="match status" value="1"/>
</dbReference>
<evidence type="ECO:0000259" key="3">
    <source>
        <dbReference type="PROSITE" id="PS51186"/>
    </source>
</evidence>
<keyword evidence="1" id="KW-0808">Transferase</keyword>
<proteinExistence type="predicted"/>
<dbReference type="InterPro" id="IPR000182">
    <property type="entry name" value="GNAT_dom"/>
</dbReference>
<keyword evidence="5" id="KW-1185">Reference proteome</keyword>
<gene>
    <name evidence="4" type="ORF">Afil01_18590</name>
</gene>
<dbReference type="AlphaFoldDB" id="A0A9W6SJF0"/>
<dbReference type="Proteomes" id="UP001165079">
    <property type="component" value="Unassembled WGS sequence"/>
</dbReference>
<dbReference type="GO" id="GO:0016747">
    <property type="term" value="F:acyltransferase activity, transferring groups other than amino-acyl groups"/>
    <property type="evidence" value="ECO:0007669"/>
    <property type="project" value="InterPro"/>
</dbReference>
<organism evidence="4 5">
    <name type="scientific">Actinorhabdospora filicis</name>
    <dbReference type="NCBI Taxonomy" id="1785913"/>
    <lineage>
        <taxon>Bacteria</taxon>
        <taxon>Bacillati</taxon>
        <taxon>Actinomycetota</taxon>
        <taxon>Actinomycetes</taxon>
        <taxon>Micromonosporales</taxon>
        <taxon>Micromonosporaceae</taxon>
        <taxon>Actinorhabdospora</taxon>
    </lineage>
</organism>
<evidence type="ECO:0000313" key="5">
    <source>
        <dbReference type="Proteomes" id="UP001165079"/>
    </source>
</evidence>
<evidence type="ECO:0000313" key="4">
    <source>
        <dbReference type="EMBL" id="GLZ77052.1"/>
    </source>
</evidence>
<accession>A0A9W6SJF0</accession>
<dbReference type="PROSITE" id="PS51186">
    <property type="entry name" value="GNAT"/>
    <property type="match status" value="2"/>
</dbReference>
<feature type="domain" description="N-acetyltransferase" evidence="3">
    <location>
        <begin position="15"/>
        <end position="171"/>
    </location>
</feature>
<dbReference type="Pfam" id="PF00583">
    <property type="entry name" value="Acetyltransf_1"/>
    <property type="match status" value="2"/>
</dbReference>
<keyword evidence="2" id="KW-0012">Acyltransferase</keyword>
<dbReference type="Gene3D" id="3.40.630.30">
    <property type="match status" value="1"/>
</dbReference>
<dbReference type="EMBL" id="BSTX01000001">
    <property type="protein sequence ID" value="GLZ77052.1"/>
    <property type="molecule type" value="Genomic_DNA"/>
</dbReference>
<evidence type="ECO:0000256" key="2">
    <source>
        <dbReference type="ARBA" id="ARBA00023315"/>
    </source>
</evidence>
<name>A0A9W6SJF0_9ACTN</name>
<dbReference type="InterPro" id="IPR016181">
    <property type="entry name" value="Acyl_CoA_acyltransferase"/>
</dbReference>
<feature type="domain" description="N-acetyltransferase" evidence="3">
    <location>
        <begin position="202"/>
        <end position="339"/>
    </location>
</feature>
<dbReference type="SUPFAM" id="SSF55729">
    <property type="entry name" value="Acyl-CoA N-acyltransferases (Nat)"/>
    <property type="match status" value="2"/>
</dbReference>
<comment type="caution">
    <text evidence="4">The sequence shown here is derived from an EMBL/GenBank/DDBJ whole genome shotgun (WGS) entry which is preliminary data.</text>
</comment>
<protein>
    <submittedName>
        <fullName evidence="4">GNAT family N-acetyltransferase</fullName>
    </submittedName>
</protein>
<evidence type="ECO:0000256" key="1">
    <source>
        <dbReference type="ARBA" id="ARBA00022679"/>
    </source>
</evidence>
<dbReference type="RefSeq" id="WP_285662188.1">
    <property type="nucleotide sequence ID" value="NZ_BSTX01000001.1"/>
</dbReference>